<reference evidence="2" key="2">
    <citation type="submission" date="2015-06" db="UniProtKB">
        <authorList>
            <consortium name="EnsemblPlants"/>
        </authorList>
    </citation>
    <scope>IDENTIFICATION</scope>
</reference>
<evidence type="ECO:0000313" key="2">
    <source>
        <dbReference type="EnsemblPlants" id="ORUFI12G18500.1"/>
    </source>
</evidence>
<dbReference type="AlphaFoldDB" id="A0A0E0RJ33"/>
<organism evidence="2 3">
    <name type="scientific">Oryza rufipogon</name>
    <name type="common">Brownbeard rice</name>
    <name type="synonym">Asian wild rice</name>
    <dbReference type="NCBI Taxonomy" id="4529"/>
    <lineage>
        <taxon>Eukaryota</taxon>
        <taxon>Viridiplantae</taxon>
        <taxon>Streptophyta</taxon>
        <taxon>Embryophyta</taxon>
        <taxon>Tracheophyta</taxon>
        <taxon>Spermatophyta</taxon>
        <taxon>Magnoliopsida</taxon>
        <taxon>Liliopsida</taxon>
        <taxon>Poales</taxon>
        <taxon>Poaceae</taxon>
        <taxon>BOP clade</taxon>
        <taxon>Oryzoideae</taxon>
        <taxon>Oryzeae</taxon>
        <taxon>Oryzinae</taxon>
        <taxon>Oryza</taxon>
    </lineage>
</organism>
<feature type="compositionally biased region" description="Low complexity" evidence="1">
    <location>
        <begin position="42"/>
        <end position="56"/>
    </location>
</feature>
<dbReference type="HOGENOM" id="CLU_2100914_0_0_1"/>
<protein>
    <submittedName>
        <fullName evidence="2">Uncharacterized protein</fullName>
    </submittedName>
</protein>
<evidence type="ECO:0000313" key="3">
    <source>
        <dbReference type="Proteomes" id="UP000008022"/>
    </source>
</evidence>
<dbReference type="Gramene" id="ORUFI12G18500.1">
    <property type="protein sequence ID" value="ORUFI12G18500.1"/>
    <property type="gene ID" value="ORUFI12G18500"/>
</dbReference>
<feature type="region of interest" description="Disordered" evidence="1">
    <location>
        <begin position="15"/>
        <end position="56"/>
    </location>
</feature>
<dbReference type="EnsemblPlants" id="ORUFI12G18500.1">
    <property type="protein sequence ID" value="ORUFI12G18500.1"/>
    <property type="gene ID" value="ORUFI12G18500"/>
</dbReference>
<proteinExistence type="predicted"/>
<dbReference type="Proteomes" id="UP000008022">
    <property type="component" value="Unassembled WGS sequence"/>
</dbReference>
<keyword evidence="3" id="KW-1185">Reference proteome</keyword>
<name>A0A0E0RJ33_ORYRU</name>
<accession>A0A0E0RJ33</accession>
<evidence type="ECO:0000256" key="1">
    <source>
        <dbReference type="SAM" id="MobiDB-lite"/>
    </source>
</evidence>
<sequence length="116" mass="12240">MFFFSVLGCSCCLFRTNPNPPKSHSPNASSPLIPLRRRRRVASSSPARRAGGSIVSLPPLPVAVPPPVASRRPLAVVPARRRAGGEAGLDAAEATPSFHLGFESNSKREKNLGGLS</sequence>
<reference evidence="3" key="1">
    <citation type="submission" date="2013-06" db="EMBL/GenBank/DDBJ databases">
        <authorList>
            <person name="Zhao Q."/>
        </authorList>
    </citation>
    <scope>NUCLEOTIDE SEQUENCE</scope>
    <source>
        <strain evidence="3">cv. W1943</strain>
    </source>
</reference>